<dbReference type="GO" id="GO:0005737">
    <property type="term" value="C:cytoplasm"/>
    <property type="evidence" value="ECO:0007669"/>
    <property type="project" value="TreeGrafter"/>
</dbReference>
<gene>
    <name evidence="2" type="ORF">DXD91_15825</name>
</gene>
<sequence length="271" mass="31013">MSDSIWNDGARIQMPQYGKLTRIKKVDVTIVGGGLCGLLCAYFLKEAGAECLLLEGSRIASGTVRHAMAQVTSQHGLIYSRLLETLGEEKARMYLEANELALRKYRELAASIDCDFEERSSYIYSRTDREYIEREVRAASLLGMKAEFCETPELPFDTVGAVRFPNQAQMNPVKFLYGLVEDIEKSDKVTIFEEMPVDDWVNGTTWSGLHITIPKNIICATHFPFYKKAGAYNNKLYQNRSYIMHLIMCRRFVECMQMRLIVGWHCEDIKT</sequence>
<evidence type="ECO:0000313" key="2">
    <source>
        <dbReference type="EMBL" id="RGI75754.1"/>
    </source>
</evidence>
<dbReference type="InterPro" id="IPR006076">
    <property type="entry name" value="FAD-dep_OxRdtase"/>
</dbReference>
<proteinExistence type="predicted"/>
<evidence type="ECO:0000259" key="1">
    <source>
        <dbReference type="Pfam" id="PF01266"/>
    </source>
</evidence>
<dbReference type="AlphaFoldDB" id="A0A374MWC1"/>
<dbReference type="PANTHER" id="PTHR13847">
    <property type="entry name" value="SARCOSINE DEHYDROGENASE-RELATED"/>
    <property type="match status" value="1"/>
</dbReference>
<reference evidence="2 3" key="1">
    <citation type="submission" date="2018-08" db="EMBL/GenBank/DDBJ databases">
        <title>A genome reference for cultivated species of the human gut microbiota.</title>
        <authorList>
            <person name="Zou Y."/>
            <person name="Xue W."/>
            <person name="Luo G."/>
        </authorList>
    </citation>
    <scope>NUCLEOTIDE SEQUENCE [LARGE SCALE GENOMIC DNA]</scope>
    <source>
        <strain evidence="2 3">TM10-1AC</strain>
    </source>
</reference>
<dbReference type="Gene3D" id="3.50.50.60">
    <property type="entry name" value="FAD/NAD(P)-binding domain"/>
    <property type="match status" value="1"/>
</dbReference>
<feature type="domain" description="FAD dependent oxidoreductase" evidence="1">
    <location>
        <begin position="27"/>
        <end position="221"/>
    </location>
</feature>
<dbReference type="InterPro" id="IPR036188">
    <property type="entry name" value="FAD/NAD-bd_sf"/>
</dbReference>
<dbReference type="Pfam" id="PF01266">
    <property type="entry name" value="DAO"/>
    <property type="match status" value="1"/>
</dbReference>
<evidence type="ECO:0000313" key="3">
    <source>
        <dbReference type="Proteomes" id="UP000262524"/>
    </source>
</evidence>
<dbReference type="Proteomes" id="UP000262524">
    <property type="component" value="Unassembled WGS sequence"/>
</dbReference>
<protein>
    <submittedName>
        <fullName evidence="2">FAD-binding oxidoreductase</fullName>
    </submittedName>
</protein>
<dbReference type="PANTHER" id="PTHR13847:SF274">
    <property type="entry name" value="RIESKE 2FE-2S IRON-SULFUR PROTEIN YHFW-RELATED"/>
    <property type="match status" value="1"/>
</dbReference>
<organism evidence="2 3">
    <name type="scientific">Anaerobutyricum hallii</name>
    <dbReference type="NCBI Taxonomy" id="39488"/>
    <lineage>
        <taxon>Bacteria</taxon>
        <taxon>Bacillati</taxon>
        <taxon>Bacillota</taxon>
        <taxon>Clostridia</taxon>
        <taxon>Lachnospirales</taxon>
        <taxon>Lachnospiraceae</taxon>
        <taxon>Anaerobutyricum</taxon>
    </lineage>
</organism>
<dbReference type="Gene3D" id="3.30.9.10">
    <property type="entry name" value="D-Amino Acid Oxidase, subunit A, domain 2"/>
    <property type="match status" value="1"/>
</dbReference>
<dbReference type="SUPFAM" id="SSF51905">
    <property type="entry name" value="FAD/NAD(P)-binding domain"/>
    <property type="match status" value="1"/>
</dbReference>
<name>A0A374MWC1_9FIRM</name>
<accession>A0A374MWC1</accession>
<dbReference type="RefSeq" id="WP_117983789.1">
    <property type="nucleotide sequence ID" value="NZ_QSOE01000210.1"/>
</dbReference>
<comment type="caution">
    <text evidence="2">The sequence shown here is derived from an EMBL/GenBank/DDBJ whole genome shotgun (WGS) entry which is preliminary data.</text>
</comment>
<dbReference type="EMBL" id="QSOE01000210">
    <property type="protein sequence ID" value="RGI75754.1"/>
    <property type="molecule type" value="Genomic_DNA"/>
</dbReference>